<dbReference type="CDD" id="cd10304">
    <property type="entry name" value="GST_C_Arc1p_N_like"/>
    <property type="match status" value="1"/>
</dbReference>
<accession>A0ABR3GRR9</accession>
<feature type="region of interest" description="Disordered" evidence="4">
    <location>
        <begin position="238"/>
        <end position="264"/>
    </location>
</feature>
<dbReference type="Gene3D" id="1.20.1050.130">
    <property type="match status" value="1"/>
</dbReference>
<protein>
    <submittedName>
        <fullName evidence="6">G4 quadruplex nucleic acid binding protein</fullName>
    </submittedName>
</protein>
<feature type="compositionally biased region" description="Basic and acidic residues" evidence="4">
    <location>
        <begin position="251"/>
        <end position="261"/>
    </location>
</feature>
<dbReference type="PROSITE" id="PS50886">
    <property type="entry name" value="TRBD"/>
    <property type="match status" value="1"/>
</dbReference>
<organism evidence="6 7">
    <name type="scientific">Discina gigas</name>
    <dbReference type="NCBI Taxonomy" id="1032678"/>
    <lineage>
        <taxon>Eukaryota</taxon>
        <taxon>Fungi</taxon>
        <taxon>Dikarya</taxon>
        <taxon>Ascomycota</taxon>
        <taxon>Pezizomycotina</taxon>
        <taxon>Pezizomycetes</taxon>
        <taxon>Pezizales</taxon>
        <taxon>Discinaceae</taxon>
        <taxon>Discina</taxon>
    </lineage>
</organism>
<dbReference type="InterPro" id="IPR036282">
    <property type="entry name" value="Glutathione-S-Trfase_C_sf"/>
</dbReference>
<comment type="caution">
    <text evidence="6">The sequence shown here is derived from an EMBL/GenBank/DDBJ whole genome shotgun (WGS) entry which is preliminary data.</text>
</comment>
<evidence type="ECO:0000313" key="7">
    <source>
        <dbReference type="Proteomes" id="UP001447188"/>
    </source>
</evidence>
<keyword evidence="2 3" id="KW-0694">RNA-binding</keyword>
<evidence type="ECO:0000256" key="1">
    <source>
        <dbReference type="ARBA" id="ARBA00022555"/>
    </source>
</evidence>
<dbReference type="PANTHER" id="PTHR11586:SF33">
    <property type="entry name" value="AMINOACYL TRNA SYNTHASE COMPLEX-INTERACTING MULTIFUNCTIONAL PROTEIN 1"/>
    <property type="match status" value="1"/>
</dbReference>
<evidence type="ECO:0000256" key="4">
    <source>
        <dbReference type="SAM" id="MobiDB-lite"/>
    </source>
</evidence>
<dbReference type="InterPro" id="IPR053836">
    <property type="entry name" value="Arc1-like_N"/>
</dbReference>
<dbReference type="Pfam" id="PF21972">
    <property type="entry name" value="Arc1p_N_like"/>
    <property type="match status" value="1"/>
</dbReference>
<proteinExistence type="predicted"/>
<feature type="domain" description="TRNA-binding" evidence="5">
    <location>
        <begin position="268"/>
        <end position="399"/>
    </location>
</feature>
<dbReference type="InterPro" id="IPR012340">
    <property type="entry name" value="NA-bd_OB-fold"/>
</dbReference>
<evidence type="ECO:0000313" key="6">
    <source>
        <dbReference type="EMBL" id="KAL0638597.1"/>
    </source>
</evidence>
<gene>
    <name evidence="6" type="primary">ARC1</name>
    <name evidence="6" type="ORF">Q9L58_002323</name>
</gene>
<dbReference type="CDD" id="cd02799">
    <property type="entry name" value="tRNA_bind_EMAP-II_like"/>
    <property type="match status" value="1"/>
</dbReference>
<keyword evidence="1 3" id="KW-0820">tRNA-binding</keyword>
<dbReference type="Proteomes" id="UP001447188">
    <property type="component" value="Unassembled WGS sequence"/>
</dbReference>
<dbReference type="Gene3D" id="2.40.50.140">
    <property type="entry name" value="Nucleic acid-binding proteins"/>
    <property type="match status" value="1"/>
</dbReference>
<evidence type="ECO:0000259" key="5">
    <source>
        <dbReference type="PROSITE" id="PS50886"/>
    </source>
</evidence>
<name>A0ABR3GRR9_9PEZI</name>
<keyword evidence="7" id="KW-1185">Reference proteome</keyword>
<evidence type="ECO:0000256" key="3">
    <source>
        <dbReference type="PROSITE-ProRule" id="PRU00209"/>
    </source>
</evidence>
<dbReference type="Pfam" id="PF01588">
    <property type="entry name" value="tRNA_bind"/>
    <property type="match status" value="1"/>
</dbReference>
<dbReference type="SUPFAM" id="SSF50249">
    <property type="entry name" value="Nucleic acid-binding proteins"/>
    <property type="match status" value="1"/>
</dbReference>
<dbReference type="SUPFAM" id="SSF47616">
    <property type="entry name" value="GST C-terminal domain-like"/>
    <property type="match status" value="1"/>
</dbReference>
<dbReference type="EMBL" id="JBBBZM010000020">
    <property type="protein sequence ID" value="KAL0638597.1"/>
    <property type="molecule type" value="Genomic_DNA"/>
</dbReference>
<reference evidence="6 7" key="1">
    <citation type="submission" date="2024-02" db="EMBL/GenBank/DDBJ databases">
        <title>Discinaceae phylogenomics.</title>
        <authorList>
            <person name="Dirks A.C."/>
            <person name="James T.Y."/>
        </authorList>
    </citation>
    <scope>NUCLEOTIDE SEQUENCE [LARGE SCALE GENOMIC DNA]</scope>
    <source>
        <strain evidence="6 7">ACD0624</strain>
    </source>
</reference>
<dbReference type="InterPro" id="IPR051270">
    <property type="entry name" value="Tyrosine-tRNA_ligase_regulator"/>
</dbReference>
<dbReference type="InterPro" id="IPR002547">
    <property type="entry name" value="tRNA-bd_dom"/>
</dbReference>
<dbReference type="PANTHER" id="PTHR11586">
    <property type="entry name" value="TRNA-AMINOACYLATION COFACTOR ARC1 FAMILY MEMBER"/>
    <property type="match status" value="1"/>
</dbReference>
<sequence>MAAYTLSVSPQDKALSLFVSAFRSFLTPSVTISDPTPAPPISQLVLQNADTVAGSNTIVSHLSTLVPAFVADRYTPLEQAEINQWLTLTAASPITEEILRTLNDELKLKTTLLGEKISVADVAVYARIKDTVTGWNDEKRTGQNGYRYIVRWLDFVQNSPEAGLNLPEAEKVKIDPSNVLVYLKPEEAVKEKKKKEEEGEKKVKGRAGAAGAAGAVDKVKEVVVEVKEAVMGAVSAAVAGEGKQQKKKEKKEKGPRREVPPKAEPVLSPCQIDIRVGHILYCAPHPDADSLYVSTIAMGDAADSPLVTPHSALKLPESVLAANNPLPPVRTVCSGLKGLIPLEAMQNRKIIVVANLKPVTMRGVKSAAMVLAASPPGEAHGKVELVAPPEGAVAGERVYFEGYRGEPDAVLNPKKKIWESIQPGFGTNAGLEVVFDRAKAGWEGEGANGKAPGEGVIGRLVVEGRGICTVESLTGATVR</sequence>
<evidence type="ECO:0000256" key="2">
    <source>
        <dbReference type="ARBA" id="ARBA00022884"/>
    </source>
</evidence>